<feature type="domain" description="SCD" evidence="4">
    <location>
        <begin position="488"/>
        <end position="573"/>
    </location>
</feature>
<reference evidence="5" key="1">
    <citation type="submission" date="2020-08" db="EMBL/GenBank/DDBJ databases">
        <title>Spodoptera exigua strain:BAW_Kor-Di-RS1 Genome sequencing and assembly.</title>
        <authorList>
            <person name="Kim J."/>
            <person name="Nam H.Y."/>
            <person name="Kwon M."/>
            <person name="Choi J.H."/>
            <person name="Cho S.R."/>
            <person name="Kim G.-H."/>
        </authorList>
    </citation>
    <scope>NUCLEOTIDE SEQUENCE</scope>
    <source>
        <strain evidence="5">BAW_Kor-Di-RS1</strain>
        <tissue evidence="5">Whole-body</tissue>
    </source>
</reference>
<name>A0A835G7J9_SPOEX</name>
<dbReference type="InterPro" id="IPR016024">
    <property type="entry name" value="ARM-type_fold"/>
</dbReference>
<dbReference type="PANTHER" id="PTHR11199:SF0">
    <property type="entry name" value="LD34181P-RELATED"/>
    <property type="match status" value="1"/>
</dbReference>
<evidence type="ECO:0000313" key="5">
    <source>
        <dbReference type="EMBL" id="KAF9409520.1"/>
    </source>
</evidence>
<gene>
    <name evidence="5" type="ORF">HW555_011143</name>
</gene>
<feature type="non-terminal residue" evidence="5">
    <location>
        <position position="1"/>
    </location>
</feature>
<dbReference type="PROSITE" id="PS51425">
    <property type="entry name" value="SCD"/>
    <property type="match status" value="1"/>
</dbReference>
<feature type="coiled-coil region" evidence="2">
    <location>
        <begin position="440"/>
        <end position="479"/>
    </location>
</feature>
<keyword evidence="2" id="KW-0175">Coiled coil</keyword>
<dbReference type="PANTHER" id="PTHR11199">
    <property type="entry name" value="STROMAL ANTIGEN"/>
    <property type="match status" value="1"/>
</dbReference>
<dbReference type="GO" id="GO:0007062">
    <property type="term" value="P:sister chromatid cohesion"/>
    <property type="evidence" value="ECO:0007669"/>
    <property type="project" value="UniProtKB-ARBA"/>
</dbReference>
<dbReference type="InterPro" id="IPR056396">
    <property type="entry name" value="HEAT_SCC3-SA"/>
</dbReference>
<protein>
    <recommendedName>
        <fullName evidence="4">SCD domain-containing protein</fullName>
    </recommendedName>
</protein>
<dbReference type="GO" id="GO:0008278">
    <property type="term" value="C:cohesin complex"/>
    <property type="evidence" value="ECO:0007669"/>
    <property type="project" value="TreeGrafter"/>
</dbReference>
<dbReference type="Proteomes" id="UP000648187">
    <property type="component" value="Unassembled WGS sequence"/>
</dbReference>
<evidence type="ECO:0000256" key="1">
    <source>
        <dbReference type="ARBA" id="ARBA00005486"/>
    </source>
</evidence>
<evidence type="ECO:0000256" key="2">
    <source>
        <dbReference type="SAM" id="Coils"/>
    </source>
</evidence>
<dbReference type="GO" id="GO:0003682">
    <property type="term" value="F:chromatin binding"/>
    <property type="evidence" value="ECO:0007669"/>
    <property type="project" value="TreeGrafter"/>
</dbReference>
<proteinExistence type="inferred from homology"/>
<keyword evidence="6" id="KW-1185">Reference proteome</keyword>
<dbReference type="InterPro" id="IPR039662">
    <property type="entry name" value="Cohesin_Scc3/SA"/>
</dbReference>
<feature type="compositionally biased region" description="Basic residues" evidence="3">
    <location>
        <begin position="243"/>
        <end position="256"/>
    </location>
</feature>
<organism evidence="5 6">
    <name type="scientific">Spodoptera exigua</name>
    <name type="common">Beet armyworm</name>
    <name type="synonym">Noctua fulgens</name>
    <dbReference type="NCBI Taxonomy" id="7107"/>
    <lineage>
        <taxon>Eukaryota</taxon>
        <taxon>Metazoa</taxon>
        <taxon>Ecdysozoa</taxon>
        <taxon>Arthropoda</taxon>
        <taxon>Hexapoda</taxon>
        <taxon>Insecta</taxon>
        <taxon>Pterygota</taxon>
        <taxon>Neoptera</taxon>
        <taxon>Endopterygota</taxon>
        <taxon>Lepidoptera</taxon>
        <taxon>Glossata</taxon>
        <taxon>Ditrysia</taxon>
        <taxon>Noctuoidea</taxon>
        <taxon>Noctuidae</taxon>
        <taxon>Amphipyrinae</taxon>
        <taxon>Spodoptera</taxon>
    </lineage>
</organism>
<sequence>VPVQSRHRRAHCSYAPVPDGSFSCTRRGLLKLSRKLASLLSFNSQRISAVGRSSVALGRGRLGAAGAGGRRARRPALHGDARVVRVRLAARRLVQDGLRQLRERSVDVNVGLRRCLHEPDAVLARYLQHTKHSQTINITNSVRVACEYVNPMTPATPMTDYGGQSVHEPETPNVNYSGFNVGAVVNSTVNEPPREEAEESHHEEEEPRSPSPTPTKRVTRSRGRRGDGGFVGRLAESPPPPPLRRRGRGGRGRGRGRGTAPPPAYSPPPVLLPGDDENSLYNILRFNKTAINQVVDMWIEEYKTNREAALVQLMQFFINASGCRGKVTPDMAQMDHTLIIKKMTQEFDEESGEYPLIMTGQTWKKFRSNFCEFIQTLVKMCQYSIIYDQYLMDNIISLLTGLSDSQVRAFRHTATLAVMKLMTALVDVALLTSVNCDNCLRQYEAERLKARDKRANERLEVLVAKRQELEENMEEIKNMLSYMFKSVFVHRYRDTLPDIRAITMAEIGIWMEKFPAHFLDDLYLKYIGWTLHDKVGEVRLRCLQALQPLYECEELKGKLELFTSKFKDRIVSMTLDKETEVAVHAVKLVIAILKCRMHPDVLTDKDCENVYELVYSSEEPPPPARSRRGKLRLPNTPLIRDLVQFFIESELHEHGAYLVDSLIESNPMMKDWECMTDLLLEEAGPNEEALDNRQESSLIELMVCCVRQASTGEPPVGRGPSRKHHHMLSKDQAKMVSDDRARMTAHFMVTLPALLDKFGADPEKLANLVAIPQYFDLELYTTQRQEGNLALLLGKLRDVVRVQTEADVLETAARTLELLCREHCAVYSRCNVARATVTDMCVNRYKEAIDDYRSLIEGGETPDADELFNVINSLRKVSIMYMCHNLNDTNIWDSLFEDLPKCVKENESQMPPQALVYVVRACYYSLLWALHGAGARGRGRGGTDACALVYVVRACYYSLLWALHGAGARGRGRGGTDACVRRRWCTWCGRATTPCCGRCTGRGRGGAGGAVLTRVCAGAGVRGAGVLLLPAALVYVVRACYYSLLWALHGAGARGRGRGGTDACVRRRWCTWCGRATTPCCGRCTGRGRGGAGGAVLTRVCAGAGVRGAGVLLLPAALVYVVRACYYSLLWALHGAGARGRGRGGTDACVRRRWCTWCGRATTPCCGRCTGRGRGGAGGAVLTRVCAGAGVRGAGVLLLPAALVYVVRACYYSLLWALHGAGARGRGRGGTDACVRRRWCTWCGRATTPCCGRCTGRGRGGAGGAVLTRVCAGAGVRGAGVLLLPAALVYVVRACYYSLLWALHGAGARGRGRGGTDACVRRRWCTWCGRATTPCCGRCTGRGRGGAGGAVLTRVCAGAGVRGAGVLLLPAALVYVVRACYYSLLWALHGAGARGRGRGGTDACVRRRWCTWCGRATTPCCGRCTGRGRGGAGGAVLTRVCAGAGVRGAGVLLLPAALVYVVRACYYSLLWALHGVETRPEPGAAALLRERLQGYAAHCKDIVARGITPELKEEAYTSLCDLLILFAEHLVTLHHPGDPEMRQLVFEPDAELCDMLNAFIQEFVFVQHNYDGQDERRIEELHKRRNFLAAYCKLIVYNVAPIRRAADVFKHYIKCYNDYGDIIKATLSKAREINKLNCALTMELAMQALFNDMLQKHAGTPPHRQLPEMLELKVRRGPYCSAAPTAARPLLQRGPYCRARPLLQRGLLQELAKRFSVMFGLDAVKNREALTALHRAGIAFAALEQAGGSGPPPRLLFLEALAEFSGKLLRQDKRHEVRTRMKRATTTWSLTRSNRGECDGGTLRVAALSARCLVVPHSLSTAALRGGGGVHFVNSFPEH</sequence>
<dbReference type="EMBL" id="JACKWZ010000312">
    <property type="protein sequence ID" value="KAF9409520.1"/>
    <property type="molecule type" value="Genomic_DNA"/>
</dbReference>
<dbReference type="GO" id="GO:0000785">
    <property type="term" value="C:chromatin"/>
    <property type="evidence" value="ECO:0007669"/>
    <property type="project" value="TreeGrafter"/>
</dbReference>
<dbReference type="Pfam" id="PF24571">
    <property type="entry name" value="HEAT_SCC3-SA"/>
    <property type="match status" value="1"/>
</dbReference>
<evidence type="ECO:0000313" key="6">
    <source>
        <dbReference type="Proteomes" id="UP000648187"/>
    </source>
</evidence>
<dbReference type="SUPFAM" id="SSF48371">
    <property type="entry name" value="ARM repeat"/>
    <property type="match status" value="1"/>
</dbReference>
<comment type="similarity">
    <text evidence="1">Belongs to the SCC3 family.</text>
</comment>
<dbReference type="InterPro" id="IPR013721">
    <property type="entry name" value="STAG"/>
</dbReference>
<feature type="region of interest" description="Disordered" evidence="3">
    <location>
        <begin position="159"/>
        <end position="271"/>
    </location>
</feature>
<dbReference type="GO" id="GO:0005634">
    <property type="term" value="C:nucleus"/>
    <property type="evidence" value="ECO:0007669"/>
    <property type="project" value="TreeGrafter"/>
</dbReference>
<evidence type="ECO:0000256" key="3">
    <source>
        <dbReference type="SAM" id="MobiDB-lite"/>
    </source>
</evidence>
<evidence type="ECO:0000259" key="4">
    <source>
        <dbReference type="PROSITE" id="PS51425"/>
    </source>
</evidence>
<dbReference type="Pfam" id="PF21581">
    <property type="entry name" value="SCD"/>
    <property type="match status" value="1"/>
</dbReference>
<dbReference type="Pfam" id="PF08514">
    <property type="entry name" value="STAG"/>
    <property type="match status" value="1"/>
</dbReference>
<feature type="compositionally biased region" description="Basic and acidic residues" evidence="3">
    <location>
        <begin position="192"/>
        <end position="208"/>
    </location>
</feature>
<dbReference type="InterPro" id="IPR020839">
    <property type="entry name" value="SCD"/>
</dbReference>
<comment type="caution">
    <text evidence="5">The sequence shown here is derived from an EMBL/GenBank/DDBJ whole genome shotgun (WGS) entry which is preliminary data.</text>
</comment>
<feature type="compositionally biased region" description="Pro residues" evidence="3">
    <location>
        <begin position="260"/>
        <end position="271"/>
    </location>
</feature>
<accession>A0A835G7J9</accession>